<dbReference type="InterPro" id="IPR043129">
    <property type="entry name" value="ATPase_NBD"/>
</dbReference>
<gene>
    <name evidence="1" type="ORF">CDV36_006785</name>
</gene>
<reference evidence="1 2" key="1">
    <citation type="submission" date="2017-06" db="EMBL/GenBank/DDBJ databases">
        <title>Comparative genomic analysis of Ambrosia Fusariam Clade fungi.</title>
        <authorList>
            <person name="Stajich J.E."/>
            <person name="Carrillo J."/>
            <person name="Kijimoto T."/>
            <person name="Eskalen A."/>
            <person name="O'Donnell K."/>
            <person name="Kasson M."/>
        </authorList>
    </citation>
    <scope>NUCLEOTIDE SEQUENCE [LARGE SCALE GENOMIC DNA]</scope>
    <source>
        <strain evidence="1">UCR3666</strain>
    </source>
</reference>
<keyword evidence="2" id="KW-1185">Reference proteome</keyword>
<dbReference type="PANTHER" id="PTHR42749">
    <property type="entry name" value="CELL SHAPE-DETERMINING PROTEIN MREB"/>
    <property type="match status" value="1"/>
</dbReference>
<dbReference type="PANTHER" id="PTHR42749:SF1">
    <property type="entry name" value="CELL SHAPE-DETERMINING PROTEIN MREB"/>
    <property type="match status" value="1"/>
</dbReference>
<dbReference type="SUPFAM" id="SSF53067">
    <property type="entry name" value="Actin-like ATPase domain"/>
    <property type="match status" value="2"/>
</dbReference>
<protein>
    <submittedName>
        <fullName evidence="1">Uncharacterized protein</fullName>
    </submittedName>
</protein>
<comment type="caution">
    <text evidence="1">The sequence shown here is derived from an EMBL/GenBank/DDBJ whole genome shotgun (WGS) entry which is preliminary data.</text>
</comment>
<dbReference type="Gene3D" id="3.30.420.40">
    <property type="match status" value="1"/>
</dbReference>
<accession>A0A3M2S7H2</accession>
<proteinExistence type="predicted"/>
<dbReference type="AlphaFoldDB" id="A0A3M2S7H2"/>
<dbReference type="STRING" id="2010991.A0A3M2S7H2"/>
<dbReference type="OrthoDB" id="2394218at2759"/>
<dbReference type="EMBL" id="NKUJ01000106">
    <property type="protein sequence ID" value="RMJ13513.1"/>
    <property type="molecule type" value="Genomic_DNA"/>
</dbReference>
<dbReference type="CDD" id="cd10170">
    <property type="entry name" value="ASKHA_NBD_HSP70"/>
    <property type="match status" value="1"/>
</dbReference>
<sequence>MANQADICVGIDFGTTYTGVSWNTSKERSGQINIIRQWPGEAESEEKVPTVLAREQSGEKTRWGFLCKGLTEEEKWRLFKLLLDPKEHKTRLANSDNGPKVPETMDQVHELVRQYLHQVYTHIRNEIPKLIRSDTAFSRQLRHKTWDSLAIDFIFSTPTTWGAPISQCFRGIIFKAGFGEKKLHRVMLGLTEAEASAVLTCQLRTVGQIHKDDVILAIDAGGGTTDLAFIKATAATANSLSLEEIHPVTGSSAGSIRIDNEFEKIIEERVKQHSETRPALPKDFSLKASQSRDFQSWKHKFKPKDCDRTCDEYFIEEVAGKDLYSHDGLGIREGRLYFTRRQLKNCFDIALREIEGLIKDALGNFEASNRRQGVARHVNYVILSGGLGSSSYVLKELTTLFSRLGNEANSCVTGSRVLGAEDHARTAVVEGLLYDRRAKGARALGEHKARANYGIIVEEPRPKDPALNENTKQYTADTTVFVTDRIRWLVKFGETIQVGKPITVEITKRLEKSDQRKWTEKIVWLKGPDSFLPETVEDGKAFGMEVLHCVDIEVRKGTKLSSRRTFMGTTAYHKCHFNLSLAVGPSGDCDVEVSENVIKLSG</sequence>
<evidence type="ECO:0000313" key="2">
    <source>
        <dbReference type="Proteomes" id="UP000277212"/>
    </source>
</evidence>
<name>A0A3M2S7H2_9HYPO</name>
<organism evidence="1 2">
    <name type="scientific">Fusarium kuroshium</name>
    <dbReference type="NCBI Taxonomy" id="2010991"/>
    <lineage>
        <taxon>Eukaryota</taxon>
        <taxon>Fungi</taxon>
        <taxon>Dikarya</taxon>
        <taxon>Ascomycota</taxon>
        <taxon>Pezizomycotina</taxon>
        <taxon>Sordariomycetes</taxon>
        <taxon>Hypocreomycetidae</taxon>
        <taxon>Hypocreales</taxon>
        <taxon>Nectriaceae</taxon>
        <taxon>Fusarium</taxon>
        <taxon>Fusarium solani species complex</taxon>
    </lineage>
</organism>
<dbReference type="Proteomes" id="UP000277212">
    <property type="component" value="Unassembled WGS sequence"/>
</dbReference>
<evidence type="ECO:0000313" key="1">
    <source>
        <dbReference type="EMBL" id="RMJ13513.1"/>
    </source>
</evidence>